<dbReference type="PANTHER" id="PTHR14465">
    <property type="entry name" value="IQ DOMAIN-CONTAINING PROTEIN H"/>
    <property type="match status" value="1"/>
</dbReference>
<dbReference type="Pfam" id="PF24923">
    <property type="entry name" value="ATP-grasp_IQCH"/>
    <property type="match status" value="1"/>
</dbReference>
<dbReference type="PANTHER" id="PTHR14465:SF0">
    <property type="entry name" value="IQ DOMAIN-CONTAINING PROTEIN H"/>
    <property type="match status" value="1"/>
</dbReference>
<evidence type="ECO:0000259" key="1">
    <source>
        <dbReference type="Pfam" id="PF24923"/>
    </source>
</evidence>
<comment type="caution">
    <text evidence="2">The sequence shown here is derived from an EMBL/GenBank/DDBJ whole genome shotgun (WGS) entry which is preliminary data.</text>
</comment>
<protein>
    <submittedName>
        <fullName evidence="2">IQ domain-containing protein H</fullName>
    </submittedName>
</protein>
<dbReference type="EMBL" id="MUZQ01000079">
    <property type="protein sequence ID" value="OWK59417.1"/>
    <property type="molecule type" value="Genomic_DNA"/>
</dbReference>
<evidence type="ECO:0000313" key="3">
    <source>
        <dbReference type="Proteomes" id="UP000197619"/>
    </source>
</evidence>
<dbReference type="AlphaFoldDB" id="A0A218V058"/>
<reference evidence="2 3" key="1">
    <citation type="submission" date="2017-05" db="EMBL/GenBank/DDBJ databases">
        <title>Genome of assembly of the Bengalese finch, Lonchura striata domestica.</title>
        <authorList>
            <person name="Colquitt B.M."/>
            <person name="Brainard M.S."/>
        </authorList>
    </citation>
    <scope>NUCLEOTIDE SEQUENCE [LARGE SCALE GENOMIC DNA]</scope>
    <source>
        <strain evidence="2">White83orange57</strain>
    </source>
</reference>
<dbReference type="InterPro" id="IPR056855">
    <property type="entry name" value="ATP-grasp_IQCH"/>
</dbReference>
<feature type="domain" description="IQCH-like ATP-grasp" evidence="1">
    <location>
        <begin position="341"/>
        <end position="611"/>
    </location>
</feature>
<sequence length="748" mass="82794">MEKTNVKGNAETMDICDLRNATERTELGLRQVEMDFKIMLGPENVDNKAGLKHPNDETRLPLIAKKKSAPVCSQKIGKGPSATNPWALPAFHSLGSPLPLAEEDTPKASGSQLESHQDLQEDYYPYPIIRYNTFACKSISNLYYPPHYDSLIEFKEGPLFYSNWSRQENVLDMMRVSSVGVWNVQGYSQHIREHIPDLALQQNLQMGRLCDILDANVDVIYICPLALSEELLQYYNKLLGLQAAVRSGNPEDMADLQDRFKILTPEAINSFPVSLSSNYYSLRDAEHHLCLATVLKYSPRTLQRLQALLQGRDAYVVGGVPHLDDLAVADQLQVPLLGSEPAVAQLYSTKSGSKRIFASAGVPTPPGEQDIHSREQSHEKGFCVPALQLLRALSQLILDNLEVQRWLFKVDDERGGDGTAFCDVISHLECHPWIQRARQGHGPARELALVKISQELPGLLAQHVQPVNEKRFPTWEKFLQTFLTQGGVIEAFPASGSVTNVTVDLLIEPTGEVTLLSSGDQLHAEGPLRSSGTTIPQRSVDPEVLKALCLKIGEACKSKGVLGYFSVDFVAFSHPQTGEQQVWATDLDLCYSDQLALSQLLVYLTDGNLDCGSSILQAPLGAEESKSQRVQQRQGTKPVSSDVFPNRTVHGTIATSCSVLEELNLLPSGLKLLLLDFTRTIGEDLQGVLLTFARNLFIIHQEISAPNMQGETNFKMAIRDIEAILGAAAENKLRLEEEQPWEADALKE</sequence>
<accession>A0A218V058</accession>
<dbReference type="InterPro" id="IPR038752">
    <property type="entry name" value="IQCH"/>
</dbReference>
<evidence type="ECO:0000313" key="2">
    <source>
        <dbReference type="EMBL" id="OWK59417.1"/>
    </source>
</evidence>
<dbReference type="Proteomes" id="UP000197619">
    <property type="component" value="Unassembled WGS sequence"/>
</dbReference>
<gene>
    <name evidence="2" type="primary">IQCH</name>
    <name evidence="2" type="ORF">RLOC_00008983</name>
</gene>
<proteinExistence type="predicted"/>
<keyword evidence="3" id="KW-1185">Reference proteome</keyword>
<name>A0A218V058_9PASE</name>
<organism evidence="2 3">
    <name type="scientific">Lonchura striata</name>
    <name type="common">white-rumped munia</name>
    <dbReference type="NCBI Taxonomy" id="40157"/>
    <lineage>
        <taxon>Eukaryota</taxon>
        <taxon>Metazoa</taxon>
        <taxon>Chordata</taxon>
        <taxon>Craniata</taxon>
        <taxon>Vertebrata</taxon>
        <taxon>Euteleostomi</taxon>
        <taxon>Archelosauria</taxon>
        <taxon>Archosauria</taxon>
        <taxon>Dinosauria</taxon>
        <taxon>Saurischia</taxon>
        <taxon>Theropoda</taxon>
        <taxon>Coelurosauria</taxon>
        <taxon>Aves</taxon>
        <taxon>Neognathae</taxon>
        <taxon>Neoaves</taxon>
        <taxon>Telluraves</taxon>
        <taxon>Australaves</taxon>
        <taxon>Passeriformes</taxon>
        <taxon>Passeroidea</taxon>
        <taxon>Estrildidae</taxon>
        <taxon>Estrildinae</taxon>
        <taxon>Lonchura</taxon>
    </lineage>
</organism>